<keyword evidence="2" id="KW-1185">Reference proteome</keyword>
<sequence length="436" mass="48665">VNIGVYNQNCEVNPSSRPNTIVGYYPAYKYNLKADDLNKLIILLGLNYYSIWPDLISGTGPYTVFTDPQHFDKFNQFRDYLVGNPNRKFQINIDIDYPNKLPCYPPPEIPFTTDELNSVFIPFLNDLSSQLKKSNSSKILTVTAGQYPISGLNSSNSDIIKFVNIQAFYLNIGNRSAGAGIDNIQKIFDAWKSYVNKSKLVLGIDFGGIVEVVTSNNITEDTINQNLAVVSDPNVQLPSYDERIQDLCGRSVYATLSWKNFSNLLLLCDTSTNKDSKWNYGFDNKSQQPYLYQQQQNTPTRYYYVSYDNLQSLKSKLDYVQDNALGIAIFDINKDIGDGTLMNFIIGGTNPTNTSPKTTQSTSTPTSSISQSSPSNVGVIVGGVICSFIFVSALVAAGFILYRRRHGSKMSNPLIDTNNQACSDTNPQIYSDINRQ</sequence>
<protein>
    <submittedName>
        <fullName evidence="1">18049_t:CDS:1</fullName>
    </submittedName>
</protein>
<feature type="non-terminal residue" evidence="1">
    <location>
        <position position="1"/>
    </location>
</feature>
<dbReference type="Proteomes" id="UP000789920">
    <property type="component" value="Unassembled WGS sequence"/>
</dbReference>
<accession>A0ACA9NCZ1</accession>
<gene>
    <name evidence="1" type="ORF">RPERSI_LOCUS7406</name>
</gene>
<dbReference type="EMBL" id="CAJVQC010012511">
    <property type="protein sequence ID" value="CAG8639118.1"/>
    <property type="molecule type" value="Genomic_DNA"/>
</dbReference>
<evidence type="ECO:0000313" key="2">
    <source>
        <dbReference type="Proteomes" id="UP000789920"/>
    </source>
</evidence>
<reference evidence="1" key="1">
    <citation type="submission" date="2021-06" db="EMBL/GenBank/DDBJ databases">
        <authorList>
            <person name="Kallberg Y."/>
            <person name="Tangrot J."/>
            <person name="Rosling A."/>
        </authorList>
    </citation>
    <scope>NUCLEOTIDE SEQUENCE</scope>
    <source>
        <strain evidence="1">MA461A</strain>
    </source>
</reference>
<comment type="caution">
    <text evidence="1">The sequence shown here is derived from an EMBL/GenBank/DDBJ whole genome shotgun (WGS) entry which is preliminary data.</text>
</comment>
<evidence type="ECO:0000313" key="1">
    <source>
        <dbReference type="EMBL" id="CAG8639118.1"/>
    </source>
</evidence>
<proteinExistence type="predicted"/>
<organism evidence="1 2">
    <name type="scientific">Racocetra persica</name>
    <dbReference type="NCBI Taxonomy" id="160502"/>
    <lineage>
        <taxon>Eukaryota</taxon>
        <taxon>Fungi</taxon>
        <taxon>Fungi incertae sedis</taxon>
        <taxon>Mucoromycota</taxon>
        <taxon>Glomeromycotina</taxon>
        <taxon>Glomeromycetes</taxon>
        <taxon>Diversisporales</taxon>
        <taxon>Gigasporaceae</taxon>
        <taxon>Racocetra</taxon>
    </lineage>
</organism>
<name>A0ACA9NCZ1_9GLOM</name>
<feature type="non-terminal residue" evidence="1">
    <location>
        <position position="436"/>
    </location>
</feature>